<sequence>MEKFQFIISDTPIEQLQDSKIFSVGLRTGDETARFRGSLLTLFGDPIWKSTNKENSFLYIIKAVNGKGQSCEFSVYEGAGGIGIGSQSEDKYTFQAAQVFIQQVIETTPSDYEETIIYEDTKSTIVYGCKDGICYCNETPQFPSETIKTLSLPVLEQSQLEEVLAIDFSNIEDPDDIWFWDNNLDHFSDIHFPTIRDLMRKDLSILAGKTINLDEVRQFNIEDGFRTSFTSETPEMALNALAEVWAWRTTTGKATAKKQLDCSAFAWTLSRGVYGFYGGNLNKKHAVANKLYETYEKQLSSQENTIRFFYALLDLFKFKRQFNQE</sequence>
<dbReference type="Proteomes" id="UP000609346">
    <property type="component" value="Unassembled WGS sequence"/>
</dbReference>
<dbReference type="RefSeq" id="WP_191203522.1">
    <property type="nucleotide sequence ID" value="NZ_JACXZA010000002.1"/>
</dbReference>
<protein>
    <submittedName>
        <fullName evidence="1">Uncharacterized protein</fullName>
    </submittedName>
</protein>
<evidence type="ECO:0000313" key="1">
    <source>
        <dbReference type="EMBL" id="MBD3919265.1"/>
    </source>
</evidence>
<proteinExistence type="predicted"/>
<evidence type="ECO:0000313" key="2">
    <source>
        <dbReference type="Proteomes" id="UP000609346"/>
    </source>
</evidence>
<comment type="caution">
    <text evidence="1">The sequence shown here is derived from an EMBL/GenBank/DDBJ whole genome shotgun (WGS) entry which is preliminary data.</text>
</comment>
<gene>
    <name evidence="1" type="ORF">H8B09_10915</name>
</gene>
<dbReference type="EMBL" id="JACXZA010000002">
    <property type="protein sequence ID" value="MBD3919265.1"/>
    <property type="molecule type" value="Genomic_DNA"/>
</dbReference>
<name>A0ABR8MTH0_9BACL</name>
<accession>A0ABR8MTH0</accession>
<keyword evidence="2" id="KW-1185">Reference proteome</keyword>
<reference evidence="1 2" key="1">
    <citation type="submission" date="2020-09" db="EMBL/GenBank/DDBJ databases">
        <title>Paenibacillus sp. strain PR3 16S rRNA gene Genome sequencing and assembly.</title>
        <authorList>
            <person name="Kim J."/>
        </authorList>
    </citation>
    <scope>NUCLEOTIDE SEQUENCE [LARGE SCALE GENOMIC DNA]</scope>
    <source>
        <strain evidence="1 2">PR3</strain>
    </source>
</reference>
<organism evidence="1 2">
    <name type="scientific">Paenibacillus terricola</name>
    <dbReference type="NCBI Taxonomy" id="2763503"/>
    <lineage>
        <taxon>Bacteria</taxon>
        <taxon>Bacillati</taxon>
        <taxon>Bacillota</taxon>
        <taxon>Bacilli</taxon>
        <taxon>Bacillales</taxon>
        <taxon>Paenibacillaceae</taxon>
        <taxon>Paenibacillus</taxon>
    </lineage>
</organism>